<dbReference type="Gene3D" id="1.20.1250.20">
    <property type="entry name" value="MFS general substrate transporter like domains"/>
    <property type="match status" value="1"/>
</dbReference>
<evidence type="ECO:0000313" key="6">
    <source>
        <dbReference type="EMBL" id="MBK4739099.1"/>
    </source>
</evidence>
<feature type="transmembrane region" description="Helical" evidence="4">
    <location>
        <begin position="7"/>
        <end position="29"/>
    </location>
</feature>
<dbReference type="PANTHER" id="PTHR23531">
    <property type="entry name" value="QUINOLENE RESISTANCE PROTEIN NORA"/>
    <property type="match status" value="1"/>
</dbReference>
<feature type="transmembrane region" description="Helical" evidence="4">
    <location>
        <begin position="107"/>
        <end position="129"/>
    </location>
</feature>
<dbReference type="NCBIfam" id="NF009048">
    <property type="entry name" value="PRK12382.1"/>
    <property type="match status" value="1"/>
</dbReference>
<sequence length="384" mass="38915">MRAALPVMAAVFISFLIIGMALPVLPLHVHDHLGFGPFVIGIVAGCQFIAALLSRLWAGRLTDTQGAKRAVVLGLIAAMIGGACYLASLVLLALPELSVVVLLFGRALLGGAESLIITGGMLWGLGLVVPNRGAKVIAWVGMSMFAAVAVGAPVGSLVYARANFLGIATLTAGLPALALIMIAPLKPLVPAPSTPANIRAVLSAVMLPGIGFALSGITFGSIIAFLTLFFAIQGWAHGAFAFTIFAVALILVRVFAAQLPDRFGGATVAMGCLAFQAAGVAMIAFASRGEVAMAGAALGGAGFSLVFPSFGIEAVRRAPPQARGLAMGTYNAFLDLTLGIGSPFLGLLASHAGLNAVFLASAVAALLAVPIAVVLRGRRVAQAA</sequence>
<gene>
    <name evidence="6" type="ORF">JJB74_31245</name>
</gene>
<feature type="transmembrane region" description="Helical" evidence="4">
    <location>
        <begin position="332"/>
        <end position="350"/>
    </location>
</feature>
<evidence type="ECO:0000256" key="3">
    <source>
        <dbReference type="ARBA" id="ARBA00023136"/>
    </source>
</evidence>
<feature type="transmembrane region" description="Helical" evidence="4">
    <location>
        <begin position="205"/>
        <end position="232"/>
    </location>
</feature>
<dbReference type="GO" id="GO:0022857">
    <property type="term" value="F:transmembrane transporter activity"/>
    <property type="evidence" value="ECO:0007669"/>
    <property type="project" value="InterPro"/>
</dbReference>
<dbReference type="NCBIfam" id="NF003477">
    <property type="entry name" value="PRK05122.1"/>
    <property type="match status" value="1"/>
</dbReference>
<dbReference type="AlphaFoldDB" id="A0A934T0G6"/>
<feature type="transmembrane region" description="Helical" evidence="4">
    <location>
        <begin position="35"/>
        <end position="58"/>
    </location>
</feature>
<organism evidence="6 7">
    <name type="scientific">Noviherbaspirillum pedocola</name>
    <dbReference type="NCBI Taxonomy" id="2801341"/>
    <lineage>
        <taxon>Bacteria</taxon>
        <taxon>Pseudomonadati</taxon>
        <taxon>Pseudomonadota</taxon>
        <taxon>Betaproteobacteria</taxon>
        <taxon>Burkholderiales</taxon>
        <taxon>Oxalobacteraceae</taxon>
        <taxon>Noviherbaspirillum</taxon>
    </lineage>
</organism>
<keyword evidence="7" id="KW-1185">Reference proteome</keyword>
<proteinExistence type="predicted"/>
<feature type="transmembrane region" description="Helical" evidence="4">
    <location>
        <begin position="136"/>
        <end position="158"/>
    </location>
</feature>
<feature type="transmembrane region" description="Helical" evidence="4">
    <location>
        <begin position="238"/>
        <end position="256"/>
    </location>
</feature>
<feature type="transmembrane region" description="Helical" evidence="4">
    <location>
        <begin position="263"/>
        <end position="285"/>
    </location>
</feature>
<comment type="caution">
    <text evidence="6">The sequence shown here is derived from an EMBL/GenBank/DDBJ whole genome shotgun (WGS) entry which is preliminary data.</text>
</comment>
<dbReference type="InterPro" id="IPR052714">
    <property type="entry name" value="MFS_Exporter"/>
</dbReference>
<evidence type="ECO:0000313" key="7">
    <source>
        <dbReference type="Proteomes" id="UP000622890"/>
    </source>
</evidence>
<evidence type="ECO:0000256" key="1">
    <source>
        <dbReference type="ARBA" id="ARBA00022692"/>
    </source>
</evidence>
<dbReference type="PANTHER" id="PTHR23531:SF1">
    <property type="entry name" value="QUINOLENE RESISTANCE PROTEIN NORA"/>
    <property type="match status" value="1"/>
</dbReference>
<name>A0A934T0G6_9BURK</name>
<keyword evidence="3 4" id="KW-0472">Membrane</keyword>
<dbReference type="PROSITE" id="PS50850">
    <property type="entry name" value="MFS"/>
    <property type="match status" value="1"/>
</dbReference>
<dbReference type="InterPro" id="IPR020846">
    <property type="entry name" value="MFS_dom"/>
</dbReference>
<feature type="transmembrane region" description="Helical" evidence="4">
    <location>
        <begin position="356"/>
        <end position="375"/>
    </location>
</feature>
<dbReference type="InterPro" id="IPR036259">
    <property type="entry name" value="MFS_trans_sf"/>
</dbReference>
<keyword evidence="2 4" id="KW-1133">Transmembrane helix</keyword>
<feature type="transmembrane region" description="Helical" evidence="4">
    <location>
        <begin position="164"/>
        <end position="185"/>
    </location>
</feature>
<dbReference type="Proteomes" id="UP000622890">
    <property type="component" value="Unassembled WGS sequence"/>
</dbReference>
<reference evidence="6" key="1">
    <citation type="submission" date="2021-01" db="EMBL/GenBank/DDBJ databases">
        <title>Genome sequence of strain Noviherbaspirillum sp. DKR-6.</title>
        <authorList>
            <person name="Chaudhary D.K."/>
        </authorList>
    </citation>
    <scope>NUCLEOTIDE SEQUENCE</scope>
    <source>
        <strain evidence="6">DKR-6</strain>
    </source>
</reference>
<evidence type="ECO:0000256" key="2">
    <source>
        <dbReference type="ARBA" id="ARBA00022989"/>
    </source>
</evidence>
<feature type="domain" description="Major facilitator superfamily (MFS) profile" evidence="5">
    <location>
        <begin position="197"/>
        <end position="384"/>
    </location>
</feature>
<dbReference type="EMBL" id="JAEPBG010000037">
    <property type="protein sequence ID" value="MBK4739099.1"/>
    <property type="molecule type" value="Genomic_DNA"/>
</dbReference>
<keyword evidence="1 4" id="KW-0812">Transmembrane</keyword>
<feature type="transmembrane region" description="Helical" evidence="4">
    <location>
        <begin position="291"/>
        <end position="312"/>
    </location>
</feature>
<protein>
    <submittedName>
        <fullName evidence="6">Arabinose transporter</fullName>
    </submittedName>
</protein>
<dbReference type="SUPFAM" id="SSF103473">
    <property type="entry name" value="MFS general substrate transporter"/>
    <property type="match status" value="1"/>
</dbReference>
<dbReference type="Pfam" id="PF07690">
    <property type="entry name" value="MFS_1"/>
    <property type="match status" value="1"/>
</dbReference>
<dbReference type="InterPro" id="IPR011701">
    <property type="entry name" value="MFS"/>
</dbReference>
<evidence type="ECO:0000259" key="5">
    <source>
        <dbReference type="PROSITE" id="PS50850"/>
    </source>
</evidence>
<evidence type="ECO:0000256" key="4">
    <source>
        <dbReference type="SAM" id="Phobius"/>
    </source>
</evidence>
<accession>A0A934T0G6</accession>
<feature type="transmembrane region" description="Helical" evidence="4">
    <location>
        <begin position="70"/>
        <end position="95"/>
    </location>
</feature>